<evidence type="ECO:0000313" key="3">
    <source>
        <dbReference type="Proteomes" id="UP000002668"/>
    </source>
</evidence>
<protein>
    <submittedName>
        <fullName evidence="2">Uncharacterized protein</fullName>
    </submittedName>
</protein>
<feature type="compositionally biased region" description="Polar residues" evidence="1">
    <location>
        <begin position="162"/>
        <end position="174"/>
    </location>
</feature>
<keyword evidence="3" id="KW-1185">Reference proteome</keyword>
<dbReference type="EMBL" id="FP929064">
    <property type="protein sequence ID" value="CCT61087.1"/>
    <property type="molecule type" value="Genomic_DNA"/>
</dbReference>
<dbReference type="Proteomes" id="UP000002668">
    <property type="component" value="Genome"/>
</dbReference>
<proteinExistence type="predicted"/>
<sequence length="182" mass="20443">MLAKDLSGSLYAISGQEASSQFQGTISILKGELSGYFDNEKVYATKLDQHQEKERWLGDGTVTTLNAGKPRPSSHNTYYVYHTIDATTHDPARPLTEKRRQKGAKKKVVRKINRGHPRIRLAASSLQTHTVQKSNSTYLLLRIYHGSSLQSITFQEAARTAATPSRDNTYTDTTKGPDKYRR</sequence>
<dbReference type="AlphaFoldDB" id="M1ZIL9"/>
<organism evidence="2 3">
    <name type="scientific">Leptosphaeria maculans (strain JN3 / isolate v23.1.3 / race Av1-4-5-6-7-8)</name>
    <name type="common">Blackleg fungus</name>
    <name type="synonym">Phoma lingam</name>
    <dbReference type="NCBI Taxonomy" id="985895"/>
    <lineage>
        <taxon>Eukaryota</taxon>
        <taxon>Fungi</taxon>
        <taxon>Dikarya</taxon>
        <taxon>Ascomycota</taxon>
        <taxon>Pezizomycotina</taxon>
        <taxon>Dothideomycetes</taxon>
        <taxon>Pleosporomycetidae</taxon>
        <taxon>Pleosporales</taxon>
        <taxon>Pleosporineae</taxon>
        <taxon>Leptosphaeriaceae</taxon>
        <taxon>Plenodomus</taxon>
        <taxon>Plenodomus lingam/Leptosphaeria maculans species complex</taxon>
    </lineage>
</organism>
<dbReference type="VEuPathDB" id="FungiDB:Lema_P124910.1"/>
<gene>
    <name evidence="2" type="ORF">Lema_P124910.1</name>
</gene>
<name>M1ZIL9_LEPMJ</name>
<dbReference type="InParanoid" id="M1ZIL9"/>
<accession>M1ZIL9</accession>
<feature type="region of interest" description="Disordered" evidence="1">
    <location>
        <begin position="158"/>
        <end position="182"/>
    </location>
</feature>
<evidence type="ECO:0000313" key="2">
    <source>
        <dbReference type="EMBL" id="CCT61087.1"/>
    </source>
</evidence>
<evidence type="ECO:0000256" key="1">
    <source>
        <dbReference type="SAM" id="MobiDB-lite"/>
    </source>
</evidence>
<reference evidence="2 3" key="1">
    <citation type="journal article" date="2011" name="Nat. Commun.">
        <title>Effector diversification within compartments of the Leptosphaeria maculans genome affected by Repeat-Induced Point mutations.</title>
        <authorList>
            <person name="Rouxel T."/>
            <person name="Grandaubert J."/>
            <person name="Hane J.K."/>
            <person name="Hoede C."/>
            <person name="van de Wouw A.P."/>
            <person name="Couloux A."/>
            <person name="Dominguez V."/>
            <person name="Anthouard V."/>
            <person name="Bally P."/>
            <person name="Bourras S."/>
            <person name="Cozijnsen A.J."/>
            <person name="Ciuffetti L.M."/>
            <person name="Degrave A."/>
            <person name="Dilmaghani A."/>
            <person name="Duret L."/>
            <person name="Fudal I."/>
            <person name="Goodwin S.B."/>
            <person name="Gout L."/>
            <person name="Glaser N."/>
            <person name="Linglin J."/>
            <person name="Kema G.H.J."/>
            <person name="Lapalu N."/>
            <person name="Lawrence C.B."/>
            <person name="May K."/>
            <person name="Meyer M."/>
            <person name="Ollivier B."/>
            <person name="Poulain J."/>
            <person name="Schoch C.L."/>
            <person name="Simon A."/>
            <person name="Spatafora J.W."/>
            <person name="Stachowiak A."/>
            <person name="Turgeon B.G."/>
            <person name="Tyler B.M."/>
            <person name="Vincent D."/>
            <person name="Weissenbach J."/>
            <person name="Amselem J."/>
            <person name="Quesneville H."/>
            <person name="Oliver R.P."/>
            <person name="Wincker P."/>
            <person name="Balesdent M.-H."/>
            <person name="Howlett B.J."/>
        </authorList>
    </citation>
    <scope>NUCLEOTIDE SEQUENCE [LARGE SCALE GENOMIC DNA]</scope>
    <source>
        <strain evidence="3">JN3 / isolate v23.1.3 / race Av1-4-5-6-7-8</strain>
    </source>
</reference>